<proteinExistence type="inferred from homology"/>
<dbReference type="Proteomes" id="UP000625210">
    <property type="component" value="Unassembled WGS sequence"/>
</dbReference>
<dbReference type="RefSeq" id="WP_188648338.1">
    <property type="nucleotide sequence ID" value="NZ_BMHQ01000009.1"/>
</dbReference>
<dbReference type="SUPFAM" id="SSF142913">
    <property type="entry name" value="YktB/PF0168-like"/>
    <property type="match status" value="1"/>
</dbReference>
<protein>
    <recommendedName>
        <fullName evidence="1">UPF0637 protein GCM10011571_26180</fullName>
    </recommendedName>
</protein>
<evidence type="ECO:0000256" key="1">
    <source>
        <dbReference type="HAMAP-Rule" id="MF_01851"/>
    </source>
</evidence>
<name>A0A8J2VJ62_9BACL</name>
<dbReference type="InterPro" id="IPR053707">
    <property type="entry name" value="UPF0637_domain_sf"/>
</dbReference>
<dbReference type="Pfam" id="PF06335">
    <property type="entry name" value="DUF1054"/>
    <property type="match status" value="1"/>
</dbReference>
<dbReference type="EMBL" id="BMHQ01000009">
    <property type="protein sequence ID" value="GGE22876.1"/>
    <property type="molecule type" value="Genomic_DNA"/>
</dbReference>
<comment type="similarity">
    <text evidence="1">Belongs to the UPF0637 family.</text>
</comment>
<dbReference type="HAMAP" id="MF_01851">
    <property type="entry name" value="UPF0637"/>
    <property type="match status" value="1"/>
</dbReference>
<comment type="caution">
    <text evidence="2">The sequence shown here is derived from an EMBL/GenBank/DDBJ whole genome shotgun (WGS) entry which is preliminary data.</text>
</comment>
<dbReference type="PIRSF" id="PIRSF021332">
    <property type="entry name" value="DUF1054"/>
    <property type="match status" value="1"/>
</dbReference>
<evidence type="ECO:0000313" key="2">
    <source>
        <dbReference type="EMBL" id="GGE22876.1"/>
    </source>
</evidence>
<sequence>MTWTGFTSDDFDVFSIPGLEPRMDALKQRIRPKLEGLGEALQPHLTQQLGEEVFVHVAKHARRTVHPPDETWVAWAANKRGYKAHPHFQAGLRQSGLFAMFALIYECKQKSGFAANFLEQFDEIFPLLPDHFVVSKDHTRPEVASVKELGPEGMREVLERLRQVKKAEFLCGIQLDRKDDIVRDPAALETRIRETFQTLDPLYRLAIAAQ</sequence>
<accession>A0A8J2VJ62</accession>
<evidence type="ECO:0000313" key="3">
    <source>
        <dbReference type="Proteomes" id="UP000625210"/>
    </source>
</evidence>
<dbReference type="Gene3D" id="3.30.930.20">
    <property type="entry name" value="Protein of unknown function DUF1054"/>
    <property type="match status" value="1"/>
</dbReference>
<keyword evidence="3" id="KW-1185">Reference proteome</keyword>
<organism evidence="2 3">
    <name type="scientific">Marinithermofilum abyssi</name>
    <dbReference type="NCBI Taxonomy" id="1571185"/>
    <lineage>
        <taxon>Bacteria</taxon>
        <taxon>Bacillati</taxon>
        <taxon>Bacillota</taxon>
        <taxon>Bacilli</taxon>
        <taxon>Bacillales</taxon>
        <taxon>Thermoactinomycetaceae</taxon>
        <taxon>Marinithermofilum</taxon>
    </lineage>
</organism>
<gene>
    <name evidence="2" type="ORF">GCM10011571_26180</name>
</gene>
<reference evidence="2" key="2">
    <citation type="submission" date="2020-09" db="EMBL/GenBank/DDBJ databases">
        <authorList>
            <person name="Sun Q."/>
            <person name="Zhou Y."/>
        </authorList>
    </citation>
    <scope>NUCLEOTIDE SEQUENCE</scope>
    <source>
        <strain evidence="2">CGMCC 1.15179</strain>
    </source>
</reference>
<dbReference type="InterPro" id="IPR009403">
    <property type="entry name" value="UPF0637"/>
</dbReference>
<reference evidence="2" key="1">
    <citation type="journal article" date="2014" name="Int. J. Syst. Evol. Microbiol.">
        <title>Complete genome sequence of Corynebacterium casei LMG S-19264T (=DSM 44701T), isolated from a smear-ripened cheese.</title>
        <authorList>
            <consortium name="US DOE Joint Genome Institute (JGI-PGF)"/>
            <person name="Walter F."/>
            <person name="Albersmeier A."/>
            <person name="Kalinowski J."/>
            <person name="Ruckert C."/>
        </authorList>
    </citation>
    <scope>NUCLEOTIDE SEQUENCE</scope>
    <source>
        <strain evidence="2">CGMCC 1.15179</strain>
    </source>
</reference>
<dbReference type="AlphaFoldDB" id="A0A8J2VJ62"/>